<comment type="caution">
    <text evidence="2">The sequence shown here is derived from an EMBL/GenBank/DDBJ whole genome shotgun (WGS) entry which is preliminary data.</text>
</comment>
<evidence type="ECO:0000313" key="2">
    <source>
        <dbReference type="EMBL" id="OUQ04571.1"/>
    </source>
</evidence>
<gene>
    <name evidence="2" type="ORF">B5E91_09250</name>
</gene>
<feature type="transmembrane region" description="Helical" evidence="1">
    <location>
        <begin position="76"/>
        <end position="93"/>
    </location>
</feature>
<dbReference type="Pfam" id="PF12650">
    <property type="entry name" value="DUF3784"/>
    <property type="match status" value="1"/>
</dbReference>
<feature type="transmembrane region" description="Helical" evidence="1">
    <location>
        <begin position="6"/>
        <end position="29"/>
    </location>
</feature>
<dbReference type="Proteomes" id="UP000196258">
    <property type="component" value="Unassembled WGS sequence"/>
</dbReference>
<evidence type="ECO:0000313" key="3">
    <source>
        <dbReference type="Proteomes" id="UP000196258"/>
    </source>
</evidence>
<name>A0A1Y4EJJ4_9FIRM</name>
<feature type="transmembrane region" description="Helical" evidence="1">
    <location>
        <begin position="50"/>
        <end position="70"/>
    </location>
</feature>
<dbReference type="RefSeq" id="WP_087257030.1">
    <property type="nucleotide sequence ID" value="NZ_CAJFOD010000021.1"/>
</dbReference>
<dbReference type="AlphaFoldDB" id="A0A1Y4EJJ4"/>
<organism evidence="2 3">
    <name type="scientific">Thomasclavelia spiroformis</name>
    <dbReference type="NCBI Taxonomy" id="29348"/>
    <lineage>
        <taxon>Bacteria</taxon>
        <taxon>Bacillati</taxon>
        <taxon>Bacillota</taxon>
        <taxon>Erysipelotrichia</taxon>
        <taxon>Erysipelotrichales</taxon>
        <taxon>Coprobacillaceae</taxon>
        <taxon>Thomasclavelia</taxon>
    </lineage>
</organism>
<reference evidence="3" key="1">
    <citation type="submission" date="2017-04" db="EMBL/GenBank/DDBJ databases">
        <title>Function of individual gut microbiota members based on whole genome sequencing of pure cultures obtained from chicken caecum.</title>
        <authorList>
            <person name="Medvecky M."/>
            <person name="Cejkova D."/>
            <person name="Polansky O."/>
            <person name="Karasova D."/>
            <person name="Kubasova T."/>
            <person name="Cizek A."/>
            <person name="Rychlik I."/>
        </authorList>
    </citation>
    <scope>NUCLEOTIDE SEQUENCE [LARGE SCALE GENOMIC DNA]</scope>
    <source>
        <strain evidence="3">An149</strain>
    </source>
</reference>
<accession>A0A1Y4EJJ4</accession>
<dbReference type="EMBL" id="NFLB01000010">
    <property type="protein sequence ID" value="OUQ04571.1"/>
    <property type="molecule type" value="Genomic_DNA"/>
</dbReference>
<sequence>MDITLLICALFLFILAILLYIGKLSNMIAGYNTLSAKEKEQYDEAKLCKILAITLFFTSIVLILGAIKILSFTDTIIISIFILIIGVILGNIIPKK</sequence>
<evidence type="ECO:0008006" key="4">
    <source>
        <dbReference type="Google" id="ProtNLM"/>
    </source>
</evidence>
<protein>
    <recommendedName>
        <fullName evidence="4">DUF3784 domain-containing protein</fullName>
    </recommendedName>
</protein>
<keyword evidence="1" id="KW-0812">Transmembrane</keyword>
<dbReference type="InterPro" id="IPR017259">
    <property type="entry name" value="UCP037672"/>
</dbReference>
<keyword evidence="1" id="KW-0472">Membrane</keyword>
<proteinExistence type="predicted"/>
<evidence type="ECO:0000256" key="1">
    <source>
        <dbReference type="SAM" id="Phobius"/>
    </source>
</evidence>
<keyword evidence="1" id="KW-1133">Transmembrane helix</keyword>